<dbReference type="OrthoDB" id="664842at2"/>
<name>A0A4S8HME8_9BACT</name>
<dbReference type="EMBL" id="STFF01000008">
    <property type="protein sequence ID" value="THU34152.1"/>
    <property type="molecule type" value="Genomic_DNA"/>
</dbReference>
<protein>
    <submittedName>
        <fullName evidence="1">Uncharacterized protein</fullName>
    </submittedName>
</protein>
<comment type="caution">
    <text evidence="1">The sequence shown here is derived from an EMBL/GenBank/DDBJ whole genome shotgun (WGS) entry which is preliminary data.</text>
</comment>
<evidence type="ECO:0000313" key="1">
    <source>
        <dbReference type="EMBL" id="THU34152.1"/>
    </source>
</evidence>
<dbReference type="RefSeq" id="WP_136579768.1">
    <property type="nucleotide sequence ID" value="NZ_STFF01000008.1"/>
</dbReference>
<proteinExistence type="predicted"/>
<gene>
    <name evidence="1" type="ORF">FAM09_24325</name>
</gene>
<dbReference type="Proteomes" id="UP000306918">
    <property type="component" value="Unassembled WGS sequence"/>
</dbReference>
<reference evidence="1 2" key="1">
    <citation type="submission" date="2019-04" db="EMBL/GenBank/DDBJ databases">
        <title>Niastella caeni sp. nov., isolated from activated sludge.</title>
        <authorList>
            <person name="Sheng M."/>
        </authorList>
    </citation>
    <scope>NUCLEOTIDE SEQUENCE [LARGE SCALE GENOMIC DNA]</scope>
    <source>
        <strain evidence="1 2">HX-2-15</strain>
    </source>
</reference>
<evidence type="ECO:0000313" key="2">
    <source>
        <dbReference type="Proteomes" id="UP000306918"/>
    </source>
</evidence>
<keyword evidence="2" id="KW-1185">Reference proteome</keyword>
<dbReference type="AlphaFoldDB" id="A0A4S8HME8"/>
<accession>A0A4S8HME8</accession>
<organism evidence="1 2">
    <name type="scientific">Niastella caeni</name>
    <dbReference type="NCBI Taxonomy" id="2569763"/>
    <lineage>
        <taxon>Bacteria</taxon>
        <taxon>Pseudomonadati</taxon>
        <taxon>Bacteroidota</taxon>
        <taxon>Chitinophagia</taxon>
        <taxon>Chitinophagales</taxon>
        <taxon>Chitinophagaceae</taxon>
        <taxon>Niastella</taxon>
    </lineage>
</organism>
<sequence length="154" mass="17974">MQRHSLQKHLGPYAIDKALFQRIENYINRNIPRILLLNLEKGNDRPLSPYITVTIQKAQGNKEVLRSMDEYGYELFDENVEEVTLELVHNNAFNFWGQKVIVLIMTFDISSGYCDLSLALSDEEPHDKVHTIEKGLRTIINRNKKSLPLARFFR</sequence>